<reference evidence="2 3" key="1">
    <citation type="submission" date="2023-08" db="EMBL/GenBank/DDBJ databases">
        <title>Annotated Genome Sequence of Vanrija albida AlHP1.</title>
        <authorList>
            <person name="Herzog R."/>
        </authorList>
    </citation>
    <scope>NUCLEOTIDE SEQUENCE [LARGE SCALE GENOMIC DNA]</scope>
    <source>
        <strain evidence="2 3">AlHP1</strain>
    </source>
</reference>
<accession>A0ABR3Q5K3</accession>
<dbReference type="Proteomes" id="UP001565368">
    <property type="component" value="Unassembled WGS sequence"/>
</dbReference>
<feature type="signal peptide" evidence="1">
    <location>
        <begin position="1"/>
        <end position="17"/>
    </location>
</feature>
<keyword evidence="1" id="KW-0732">Signal</keyword>
<evidence type="ECO:0000256" key="1">
    <source>
        <dbReference type="SAM" id="SignalP"/>
    </source>
</evidence>
<keyword evidence="3" id="KW-1185">Reference proteome</keyword>
<feature type="chain" id="PRO_5045634425" evidence="1">
    <location>
        <begin position="18"/>
        <end position="149"/>
    </location>
</feature>
<gene>
    <name evidence="2" type="ORF">Q8F55_003886</name>
</gene>
<organism evidence="2 3">
    <name type="scientific">Vanrija albida</name>
    <dbReference type="NCBI Taxonomy" id="181172"/>
    <lineage>
        <taxon>Eukaryota</taxon>
        <taxon>Fungi</taxon>
        <taxon>Dikarya</taxon>
        <taxon>Basidiomycota</taxon>
        <taxon>Agaricomycotina</taxon>
        <taxon>Tremellomycetes</taxon>
        <taxon>Trichosporonales</taxon>
        <taxon>Trichosporonaceae</taxon>
        <taxon>Vanrija</taxon>
    </lineage>
</organism>
<evidence type="ECO:0000313" key="2">
    <source>
        <dbReference type="EMBL" id="KAL1409887.1"/>
    </source>
</evidence>
<dbReference type="EMBL" id="JBBXJM010000003">
    <property type="protein sequence ID" value="KAL1409887.1"/>
    <property type="molecule type" value="Genomic_DNA"/>
</dbReference>
<dbReference type="GeneID" id="95984929"/>
<dbReference type="RefSeq" id="XP_069209831.1">
    <property type="nucleotide sequence ID" value="XM_069352413.1"/>
</dbReference>
<protein>
    <submittedName>
        <fullName evidence="2">Uncharacterized protein</fullName>
    </submittedName>
</protein>
<name>A0ABR3Q5K3_9TREE</name>
<evidence type="ECO:0000313" key="3">
    <source>
        <dbReference type="Proteomes" id="UP001565368"/>
    </source>
</evidence>
<comment type="caution">
    <text evidence="2">The sequence shown here is derived from an EMBL/GenBank/DDBJ whole genome shotgun (WGS) entry which is preliminary data.</text>
</comment>
<sequence length="149" mass="16463">MLAKSLVLALLASLAAAAPTAELDQSAHAQRGETNLAARDAGVSVRCFNQKGRQGDEIYYSANIEDMFPNQNKRLAITTRGPSDISCRLDRWGGWNGYFWVMWDNDNVGFPKLSDPRYTDDPGRNQYCVDSWVGAGQNIPLGISLNRLP</sequence>
<proteinExistence type="predicted"/>